<proteinExistence type="predicted"/>
<name>A0AAV7WLM0_PLEWA</name>
<accession>A0AAV7WLM0</accession>
<evidence type="ECO:0000313" key="2">
    <source>
        <dbReference type="EMBL" id="KAJ1213120.1"/>
    </source>
</evidence>
<dbReference type="EMBL" id="JANPWB010000001">
    <property type="protein sequence ID" value="KAJ1213120.1"/>
    <property type="molecule type" value="Genomic_DNA"/>
</dbReference>
<gene>
    <name evidence="2" type="ORF">NDU88_000759</name>
</gene>
<organism evidence="2 3">
    <name type="scientific">Pleurodeles waltl</name>
    <name type="common">Iberian ribbed newt</name>
    <dbReference type="NCBI Taxonomy" id="8319"/>
    <lineage>
        <taxon>Eukaryota</taxon>
        <taxon>Metazoa</taxon>
        <taxon>Chordata</taxon>
        <taxon>Craniata</taxon>
        <taxon>Vertebrata</taxon>
        <taxon>Euteleostomi</taxon>
        <taxon>Amphibia</taxon>
        <taxon>Batrachia</taxon>
        <taxon>Caudata</taxon>
        <taxon>Salamandroidea</taxon>
        <taxon>Salamandridae</taxon>
        <taxon>Pleurodelinae</taxon>
        <taxon>Pleurodeles</taxon>
    </lineage>
</organism>
<sequence>MGKDKAEKGTQQTRMDQYTAHTMGGTLPQEPPCPVNKGSKPTGTQILATIEASGQAVKSQIAAMAVDVNLLRADLRVVAECSVATEQQVTSMQTDIDTLKTSVAALERGESPVVAYTSYLRGVLLGFGYSVCVVWVARFLSDHAPLLLECGTHTPRPAIPLWRMRQKLLGDLEYRSDIQEALTGYFGGNWTTAQSRGIEREALKVIIRGKSLTKTYSTGKKLDQELAQQEDALSFLQHQIDNGDALEAES</sequence>
<evidence type="ECO:0000313" key="3">
    <source>
        <dbReference type="Proteomes" id="UP001066276"/>
    </source>
</evidence>
<comment type="caution">
    <text evidence="2">The sequence shown here is derived from an EMBL/GenBank/DDBJ whole genome shotgun (WGS) entry which is preliminary data.</text>
</comment>
<reference evidence="2" key="1">
    <citation type="journal article" date="2022" name="bioRxiv">
        <title>Sequencing and chromosome-scale assembly of the giantPleurodeles waltlgenome.</title>
        <authorList>
            <person name="Brown T."/>
            <person name="Elewa A."/>
            <person name="Iarovenko S."/>
            <person name="Subramanian E."/>
            <person name="Araus A.J."/>
            <person name="Petzold A."/>
            <person name="Susuki M."/>
            <person name="Suzuki K.-i.T."/>
            <person name="Hayashi T."/>
            <person name="Toyoda A."/>
            <person name="Oliveira C."/>
            <person name="Osipova E."/>
            <person name="Leigh N.D."/>
            <person name="Simon A."/>
            <person name="Yun M.H."/>
        </authorList>
    </citation>
    <scope>NUCLEOTIDE SEQUENCE</scope>
    <source>
        <strain evidence="2">20211129_DDA</strain>
        <tissue evidence="2">Liver</tissue>
    </source>
</reference>
<feature type="region of interest" description="Disordered" evidence="1">
    <location>
        <begin position="22"/>
        <end position="41"/>
    </location>
</feature>
<dbReference type="Proteomes" id="UP001066276">
    <property type="component" value="Chromosome 1_1"/>
</dbReference>
<keyword evidence="3" id="KW-1185">Reference proteome</keyword>
<evidence type="ECO:0000256" key="1">
    <source>
        <dbReference type="SAM" id="MobiDB-lite"/>
    </source>
</evidence>
<protein>
    <submittedName>
        <fullName evidence="2">Uncharacterized protein</fullName>
    </submittedName>
</protein>
<dbReference type="AlphaFoldDB" id="A0AAV7WLM0"/>